<dbReference type="SMART" id="SM00042">
    <property type="entry name" value="CUB"/>
    <property type="match status" value="1"/>
</dbReference>
<dbReference type="Gene3D" id="4.10.400.10">
    <property type="entry name" value="Low-density Lipoprotein Receptor"/>
    <property type="match status" value="2"/>
</dbReference>
<reference evidence="17" key="3">
    <citation type="submission" date="2025-09" db="UniProtKB">
        <authorList>
            <consortium name="Ensembl"/>
        </authorList>
    </citation>
    <scope>IDENTIFICATION</scope>
</reference>
<dbReference type="Proteomes" id="UP000008672">
    <property type="component" value="Unassembled WGS sequence"/>
</dbReference>
<keyword evidence="10" id="KW-0325">Glycoprotein</keyword>
<dbReference type="SUPFAM" id="SSF82671">
    <property type="entry name" value="SEA domain"/>
    <property type="match status" value="1"/>
</dbReference>
<dbReference type="Gene3D" id="3.30.70.960">
    <property type="entry name" value="SEA domain"/>
    <property type="match status" value="1"/>
</dbReference>
<evidence type="ECO:0000256" key="2">
    <source>
        <dbReference type="ARBA" id="ARBA00022670"/>
    </source>
</evidence>
<sequence length="829" mass="92373">EGKSFNAMETFPIFFKVSNISVYVLPIEEKLSKRRNIRKKGKKKSKLQKKQKSTLWNFWSKLTLFTLLVFIVVVIIWTLLWIFVLKRANEDALYFAGLFRLVNKEFVPEYREKDSREFISMTQNIQHVINAVYRASVFSRLYKQSTISDLSNNNNGGLLVHFWMVFIATKAKSQFVCEDCLSAILKNSIQTSLANRSSVGCLLGLPVDMDSVIVNAALRSDYISTTGTASNCVTNIYAEEPGQMIPLNLHASSERVTCHFKLIGMLGHLIRLTIISVEVEADGCITDSLTIYDSLMPIRSKTLYQICESFNSSSVSFVSTDNAMFLTFKSIQIKGLKSFHGHFEAISQKPCGGTILTKGSIGFEGNITSPYSPSFYPPKCSCSWAFKTPHSDLGIALKFYNYVLKQKGLKGCNHGWWKINEKMYCGYYIDHPTVFYAGSSDVNIIFHCSSKLSDPPLTAEYGSYNISKPCPTGDFTCSTGLCISQSQHCNGLDDCFDESDELTCSIAVKDCSASSPLKQSYFTCDGIKDCEDGSDELNCTNVVPCNVITYKCRNGLCIAKRNAKCDGILDCADGSDESSCGCGIKPGVQSRIIGGSDVEDGEWPWQVSLHFSGSAYCGASVISKGWLVSAAHCFRDDRLSDPRLWTAHLGMRVQGNAIFISEIKRIIVHEYYNTQNFDYDIALLQLRSLWPEAMNSVIQPICVPSSQQVLRGGEKCWVTGWGQRQETDYKDPTTLQKAEIEIINQTLCHSTYEFITPRMLCAGLLSGKRDACKGDSGGPLSCQMKGSGRWFLNGIVSWGYGCGRPNFPGVYTKVSKFSSWIEKHVPTFS</sequence>
<evidence type="ECO:0000256" key="1">
    <source>
        <dbReference type="ARBA" id="ARBA00004606"/>
    </source>
</evidence>
<feature type="disulfide bond" evidence="11">
    <location>
        <begin position="477"/>
        <end position="495"/>
    </location>
</feature>
<dbReference type="EMBL" id="AFYH01121272">
    <property type="status" value="NOT_ANNOTATED_CDS"/>
    <property type="molecule type" value="Genomic_DNA"/>
</dbReference>
<evidence type="ECO:0000313" key="18">
    <source>
        <dbReference type="Proteomes" id="UP000008672"/>
    </source>
</evidence>
<evidence type="ECO:0000256" key="12">
    <source>
        <dbReference type="RuleBase" id="RU363034"/>
    </source>
</evidence>
<dbReference type="CDD" id="cd00190">
    <property type="entry name" value="Tryp_SPc"/>
    <property type="match status" value="1"/>
</dbReference>
<feature type="disulfide bond" evidence="11">
    <location>
        <begin position="524"/>
        <end position="539"/>
    </location>
</feature>
<dbReference type="PROSITE" id="PS01180">
    <property type="entry name" value="CUB"/>
    <property type="match status" value="2"/>
</dbReference>
<dbReference type="FunFam" id="2.40.10.10:FF:000003">
    <property type="entry name" value="Transmembrane serine protease 3"/>
    <property type="match status" value="1"/>
</dbReference>
<dbReference type="PANTHER" id="PTHR24252">
    <property type="entry name" value="ACROSIN-RELATED"/>
    <property type="match status" value="1"/>
</dbReference>
<keyword evidence="2 12" id="KW-0645">Protease</keyword>
<evidence type="ECO:0000256" key="6">
    <source>
        <dbReference type="ARBA" id="ARBA00022968"/>
    </source>
</evidence>
<dbReference type="GO" id="GO:0016020">
    <property type="term" value="C:membrane"/>
    <property type="evidence" value="ECO:0007669"/>
    <property type="project" value="UniProtKB-SubCell"/>
</dbReference>
<dbReference type="AlphaFoldDB" id="H3A585"/>
<feature type="disulfide bond" evidence="11">
    <location>
        <begin position="565"/>
        <end position="580"/>
    </location>
</feature>
<evidence type="ECO:0000256" key="5">
    <source>
        <dbReference type="ARBA" id="ARBA00022825"/>
    </source>
</evidence>
<name>H3A585_LATCH</name>
<dbReference type="PRINTS" id="PR00261">
    <property type="entry name" value="LDLRECEPTOR"/>
</dbReference>
<dbReference type="Pfam" id="PF00057">
    <property type="entry name" value="Ldl_recept_a"/>
    <property type="match status" value="2"/>
</dbReference>
<dbReference type="SUPFAM" id="SSF50494">
    <property type="entry name" value="Trypsin-like serine proteases"/>
    <property type="match status" value="1"/>
</dbReference>
<dbReference type="PROSITE" id="PS50240">
    <property type="entry name" value="TRYPSIN_DOM"/>
    <property type="match status" value="1"/>
</dbReference>
<comment type="caution">
    <text evidence="11">Lacks conserved residue(s) required for the propagation of feature annotation.</text>
</comment>
<dbReference type="GO" id="GO:0006508">
    <property type="term" value="P:proteolysis"/>
    <property type="evidence" value="ECO:0007669"/>
    <property type="project" value="UniProtKB-KW"/>
</dbReference>
<dbReference type="EMBL" id="AFYH01121273">
    <property type="status" value="NOT_ANNOTATED_CDS"/>
    <property type="molecule type" value="Genomic_DNA"/>
</dbReference>
<dbReference type="eggNOG" id="KOG3627">
    <property type="taxonomic scope" value="Eukaryota"/>
</dbReference>
<dbReference type="OMA" id="WVFIFRR"/>
<evidence type="ECO:0000313" key="17">
    <source>
        <dbReference type="Ensembl" id="ENSLACP00000004806.1"/>
    </source>
</evidence>
<dbReference type="GO" id="GO:0004252">
    <property type="term" value="F:serine-type endopeptidase activity"/>
    <property type="evidence" value="ECO:0007669"/>
    <property type="project" value="InterPro"/>
</dbReference>
<evidence type="ECO:0000256" key="4">
    <source>
        <dbReference type="ARBA" id="ARBA00022801"/>
    </source>
</evidence>
<accession>H3A585</accession>
<dbReference type="Pfam" id="PF00431">
    <property type="entry name" value="CUB"/>
    <property type="match status" value="1"/>
</dbReference>
<organism evidence="17 18">
    <name type="scientific">Latimeria chalumnae</name>
    <name type="common">Coelacanth</name>
    <dbReference type="NCBI Taxonomy" id="7897"/>
    <lineage>
        <taxon>Eukaryota</taxon>
        <taxon>Metazoa</taxon>
        <taxon>Chordata</taxon>
        <taxon>Craniata</taxon>
        <taxon>Vertebrata</taxon>
        <taxon>Euteleostomi</taxon>
        <taxon>Coelacanthiformes</taxon>
        <taxon>Coelacanthidae</taxon>
        <taxon>Latimeria</taxon>
    </lineage>
</organism>
<dbReference type="SUPFAM" id="SSF49854">
    <property type="entry name" value="Spermadhesin, CUB domain"/>
    <property type="match status" value="2"/>
</dbReference>
<dbReference type="STRING" id="7897.ENSLACP00000004806"/>
<evidence type="ECO:0000259" key="15">
    <source>
        <dbReference type="PROSITE" id="PS50024"/>
    </source>
</evidence>
<feature type="disulfide bond" evidence="11">
    <location>
        <begin position="470"/>
        <end position="482"/>
    </location>
</feature>
<keyword evidence="6" id="KW-0735">Signal-anchor</keyword>
<dbReference type="PROSITE" id="PS00134">
    <property type="entry name" value="TRYPSIN_HIS"/>
    <property type="match status" value="1"/>
</dbReference>
<evidence type="ECO:0000256" key="13">
    <source>
        <dbReference type="SAM" id="Phobius"/>
    </source>
</evidence>
<reference evidence="18" key="1">
    <citation type="submission" date="2011-08" db="EMBL/GenBank/DDBJ databases">
        <title>The draft genome of Latimeria chalumnae.</title>
        <authorList>
            <person name="Di Palma F."/>
            <person name="Alfoldi J."/>
            <person name="Johnson J."/>
            <person name="Berlin A."/>
            <person name="Gnerre S."/>
            <person name="Jaffe D."/>
            <person name="MacCallum I."/>
            <person name="Young S."/>
            <person name="Walker B.J."/>
            <person name="Lander E."/>
            <person name="Lindblad-Toh K."/>
        </authorList>
    </citation>
    <scope>NUCLEOTIDE SEQUENCE [LARGE SCALE GENOMIC DNA]</scope>
    <source>
        <strain evidence="18">Wild caught</strain>
    </source>
</reference>
<keyword evidence="5 12" id="KW-0720">Serine protease</keyword>
<evidence type="ECO:0000256" key="11">
    <source>
        <dbReference type="PROSITE-ProRule" id="PRU00124"/>
    </source>
</evidence>
<feature type="domain" description="CUB" evidence="14">
    <location>
        <begin position="232"/>
        <end position="346"/>
    </location>
</feature>
<protein>
    <submittedName>
        <fullName evidence="17">Transmembrane serine protease 7</fullName>
    </submittedName>
</protein>
<evidence type="ECO:0000259" key="16">
    <source>
        <dbReference type="PROSITE" id="PS50240"/>
    </source>
</evidence>
<dbReference type="SMART" id="SM00192">
    <property type="entry name" value="LDLa"/>
    <property type="match status" value="3"/>
</dbReference>
<dbReference type="SMART" id="SM00020">
    <property type="entry name" value="Tryp_SPc"/>
    <property type="match status" value="1"/>
</dbReference>
<dbReference type="InterPro" id="IPR009003">
    <property type="entry name" value="Peptidase_S1_PA"/>
</dbReference>
<dbReference type="EMBL" id="AFYH01121268">
    <property type="status" value="NOT_ANNOTATED_CDS"/>
    <property type="molecule type" value="Genomic_DNA"/>
</dbReference>
<dbReference type="Ensembl" id="ENSLACT00000004847.1">
    <property type="protein sequence ID" value="ENSLACP00000004806.1"/>
    <property type="gene ID" value="ENSLACG00000004274.1"/>
</dbReference>
<dbReference type="EMBL" id="AFYH01121267">
    <property type="status" value="NOT_ANNOTATED_CDS"/>
    <property type="molecule type" value="Genomic_DNA"/>
</dbReference>
<dbReference type="FunFam" id="4.10.400.10:FF:000065">
    <property type="entry name" value="Transmembrane protease serine 7"/>
    <property type="match status" value="1"/>
</dbReference>
<dbReference type="PANTHER" id="PTHR24252:SF12">
    <property type="entry name" value="TRANSMEMBRANE SERINE PROTEASE 7"/>
    <property type="match status" value="1"/>
</dbReference>
<dbReference type="PROSITE" id="PS50024">
    <property type="entry name" value="SEA"/>
    <property type="match status" value="1"/>
</dbReference>
<feature type="disulfide bond" evidence="11">
    <location>
        <begin position="489"/>
        <end position="504"/>
    </location>
</feature>
<dbReference type="HOGENOM" id="CLU_006842_19_3_1"/>
<dbReference type="PROSITE" id="PS50068">
    <property type="entry name" value="LDLRA_2"/>
    <property type="match status" value="3"/>
</dbReference>
<dbReference type="Gene3D" id="4.10.1220.10">
    <property type="entry name" value="EGF-type module"/>
    <property type="match status" value="1"/>
</dbReference>
<evidence type="ECO:0000259" key="14">
    <source>
        <dbReference type="PROSITE" id="PS01180"/>
    </source>
</evidence>
<dbReference type="EMBL" id="AFYH01121269">
    <property type="status" value="NOT_ANNOTATED_CDS"/>
    <property type="molecule type" value="Genomic_DNA"/>
</dbReference>
<dbReference type="InterPro" id="IPR036055">
    <property type="entry name" value="LDL_receptor-like_sf"/>
</dbReference>
<keyword evidence="9 11" id="KW-1015">Disulfide bond</keyword>
<evidence type="ECO:0000256" key="8">
    <source>
        <dbReference type="ARBA" id="ARBA00023136"/>
    </source>
</evidence>
<feature type="transmembrane region" description="Helical" evidence="13">
    <location>
        <begin position="62"/>
        <end position="84"/>
    </location>
</feature>
<dbReference type="Gene3D" id="2.60.120.290">
    <property type="entry name" value="Spermadhesin, CUB domain"/>
    <property type="match status" value="2"/>
</dbReference>
<dbReference type="InterPro" id="IPR033116">
    <property type="entry name" value="TRYPSIN_SER"/>
</dbReference>
<proteinExistence type="predicted"/>
<evidence type="ECO:0000256" key="3">
    <source>
        <dbReference type="ARBA" id="ARBA00022692"/>
    </source>
</evidence>
<feature type="domain" description="CUB" evidence="14">
    <location>
        <begin position="351"/>
        <end position="464"/>
    </location>
</feature>
<dbReference type="EMBL" id="AFYH01121271">
    <property type="status" value="NOT_ANNOTATED_CDS"/>
    <property type="molecule type" value="Genomic_DNA"/>
</dbReference>
<dbReference type="FunCoup" id="H3A585">
    <property type="interactions" value="204"/>
</dbReference>
<dbReference type="PROSITE" id="PS00135">
    <property type="entry name" value="TRYPSIN_SER"/>
    <property type="match status" value="1"/>
</dbReference>
<keyword evidence="3 13" id="KW-0812">Transmembrane</keyword>
<dbReference type="InterPro" id="IPR035914">
    <property type="entry name" value="Sperma_CUB_dom_sf"/>
</dbReference>
<dbReference type="InterPro" id="IPR002172">
    <property type="entry name" value="LDrepeatLR_classA_rpt"/>
</dbReference>
<gene>
    <name evidence="17" type="primary">TMPRSS7</name>
</gene>
<evidence type="ECO:0000256" key="10">
    <source>
        <dbReference type="ARBA" id="ARBA00023180"/>
    </source>
</evidence>
<dbReference type="Pfam" id="PF00089">
    <property type="entry name" value="Trypsin"/>
    <property type="match status" value="1"/>
</dbReference>
<feature type="domain" description="SEA" evidence="15">
    <location>
        <begin position="91"/>
        <end position="219"/>
    </location>
</feature>
<keyword evidence="8 13" id="KW-0472">Membrane</keyword>
<evidence type="ECO:0000256" key="7">
    <source>
        <dbReference type="ARBA" id="ARBA00022989"/>
    </source>
</evidence>
<keyword evidence="18" id="KW-1185">Reference proteome</keyword>
<dbReference type="Gene3D" id="2.40.10.10">
    <property type="entry name" value="Trypsin-like serine proteases"/>
    <property type="match status" value="2"/>
</dbReference>
<keyword evidence="7 13" id="KW-1133">Transmembrane helix</keyword>
<feature type="disulfide bond" evidence="11">
    <location>
        <begin position="545"/>
        <end position="557"/>
    </location>
</feature>
<dbReference type="InterPro" id="IPR000082">
    <property type="entry name" value="SEA_dom"/>
</dbReference>
<comment type="subcellular location">
    <subcellularLocation>
        <location evidence="1">Membrane</location>
        <topology evidence="1">Single-pass type II membrane protein</topology>
    </subcellularLocation>
</comment>
<dbReference type="InterPro" id="IPR043504">
    <property type="entry name" value="Peptidase_S1_PA_chymotrypsin"/>
</dbReference>
<dbReference type="EMBL" id="AFYH01121270">
    <property type="status" value="NOT_ANNOTATED_CDS"/>
    <property type="molecule type" value="Genomic_DNA"/>
</dbReference>
<dbReference type="InterPro" id="IPR001254">
    <property type="entry name" value="Trypsin_dom"/>
</dbReference>
<dbReference type="Pfam" id="PF01390">
    <property type="entry name" value="SEA"/>
    <property type="match status" value="1"/>
</dbReference>
<dbReference type="InterPro" id="IPR036364">
    <property type="entry name" value="SEA_dom_sf"/>
</dbReference>
<dbReference type="CDD" id="cd00112">
    <property type="entry name" value="LDLa"/>
    <property type="match status" value="2"/>
</dbReference>
<keyword evidence="4 12" id="KW-0378">Hydrolase</keyword>
<dbReference type="InParanoid" id="H3A585"/>
<dbReference type="GeneTree" id="ENSGT00940000160085"/>
<evidence type="ECO:0000256" key="9">
    <source>
        <dbReference type="ARBA" id="ARBA00023157"/>
    </source>
</evidence>
<dbReference type="InterPro" id="IPR018114">
    <property type="entry name" value="TRYPSIN_HIS"/>
</dbReference>
<dbReference type="SUPFAM" id="SSF57424">
    <property type="entry name" value="LDL receptor-like module"/>
    <property type="match status" value="3"/>
</dbReference>
<reference evidence="17" key="2">
    <citation type="submission" date="2025-08" db="UniProtKB">
        <authorList>
            <consortium name="Ensembl"/>
        </authorList>
    </citation>
    <scope>IDENTIFICATION</scope>
</reference>
<feature type="domain" description="Peptidase S1" evidence="16">
    <location>
        <begin position="592"/>
        <end position="826"/>
    </location>
</feature>
<dbReference type="InterPro" id="IPR000859">
    <property type="entry name" value="CUB_dom"/>
</dbReference>